<reference evidence="2 3" key="1">
    <citation type="submission" date="2017-10" db="EMBL/GenBank/DDBJ databases">
        <title>Massilia psychrophilum sp. nov., a novel purple-pigmented bacterium isolated from Tianshan glacier, Xinjiang Municipality, China.</title>
        <authorList>
            <person name="Wang H."/>
        </authorList>
    </citation>
    <scope>NUCLEOTIDE SEQUENCE [LARGE SCALE GENOMIC DNA]</scope>
    <source>
        <strain evidence="2 3">JCM 30813</strain>
    </source>
</reference>
<name>A0A2G8T669_9BURK</name>
<sequence>MKDAGGIRMGGKTDHGGKGAKHEGRAYAYHDDVTECGALGRLAVGRRAAYVCGQKLRFYF</sequence>
<accession>A0A2G8T669</accession>
<dbReference type="EMBL" id="PDOB01000003">
    <property type="protein sequence ID" value="PIL41168.1"/>
    <property type="molecule type" value="Genomic_DNA"/>
</dbReference>
<dbReference type="Proteomes" id="UP000228593">
    <property type="component" value="Unassembled WGS sequence"/>
</dbReference>
<feature type="region of interest" description="Disordered" evidence="1">
    <location>
        <begin position="1"/>
        <end position="21"/>
    </location>
</feature>
<keyword evidence="3" id="KW-1185">Reference proteome</keyword>
<dbReference type="AlphaFoldDB" id="A0A2G8T669"/>
<evidence type="ECO:0000256" key="1">
    <source>
        <dbReference type="SAM" id="MobiDB-lite"/>
    </source>
</evidence>
<evidence type="ECO:0000313" key="3">
    <source>
        <dbReference type="Proteomes" id="UP000228593"/>
    </source>
</evidence>
<comment type="caution">
    <text evidence="2">The sequence shown here is derived from an EMBL/GenBank/DDBJ whole genome shotgun (WGS) entry which is preliminary data.</text>
</comment>
<proteinExistence type="predicted"/>
<protein>
    <submittedName>
        <fullName evidence="2">Uncharacterized protein</fullName>
    </submittedName>
</protein>
<evidence type="ECO:0000313" key="2">
    <source>
        <dbReference type="EMBL" id="PIL41168.1"/>
    </source>
</evidence>
<organism evidence="2 3">
    <name type="scientific">Massilia psychrophila</name>
    <dbReference type="NCBI Taxonomy" id="1603353"/>
    <lineage>
        <taxon>Bacteria</taxon>
        <taxon>Pseudomonadati</taxon>
        <taxon>Pseudomonadota</taxon>
        <taxon>Betaproteobacteria</taxon>
        <taxon>Burkholderiales</taxon>
        <taxon>Oxalobacteraceae</taxon>
        <taxon>Telluria group</taxon>
        <taxon>Massilia</taxon>
    </lineage>
</organism>
<gene>
    <name evidence="2" type="ORF">CR103_03460</name>
</gene>